<comment type="caution">
    <text evidence="2">The sequence shown here is derived from an EMBL/GenBank/DDBJ whole genome shotgun (WGS) entry which is preliminary data.</text>
</comment>
<dbReference type="RefSeq" id="WP_035937646.1">
    <property type="nucleotide sequence ID" value="NZ_AVPL01000027.1"/>
</dbReference>
<dbReference type="eggNOG" id="ENOG5033H0F">
    <property type="taxonomic scope" value="Bacteria"/>
</dbReference>
<evidence type="ECO:0000313" key="3">
    <source>
        <dbReference type="Proteomes" id="UP000030013"/>
    </source>
</evidence>
<gene>
    <name evidence="2" type="ORF">N801_10170</name>
</gene>
<evidence type="ECO:0000313" key="2">
    <source>
        <dbReference type="EMBL" id="KGN40947.1"/>
    </source>
</evidence>
<keyword evidence="1" id="KW-0732">Signal</keyword>
<sequence length="293" mass="30529">MRIVSTLTLGLLATLAAGCGTSAPRPPVGTPASPSVSTTVVRADDEVVAHGMLMQDSPTADVELCLGGVAESYPPQCGGPTFVGEVDWDAVRPERANGVTWSSGEVWVVGRYDRGTGSSGALTLTRPVSPTPPPGVDVPTEAPATFPQLCDDPYADGGRRGAGSEDERNALGELLPTLDGYVGSWVSDGSSLFNVLVNDDPEAARARLREAWPGGLCVEQRDLPTERDVLAAQSALGSRFGLLTSSGQAMTGGLDVHVTMLDQATLDGILAAVRPWLAPEHVRVTSAFQPLSR</sequence>
<protein>
    <recommendedName>
        <fullName evidence="4">PknH-like extracellular domain-containing protein</fullName>
    </recommendedName>
</protein>
<dbReference type="OrthoDB" id="5178481at2"/>
<keyword evidence="3" id="KW-1185">Reference proteome</keyword>
<evidence type="ECO:0000256" key="1">
    <source>
        <dbReference type="SAM" id="SignalP"/>
    </source>
</evidence>
<dbReference type="EMBL" id="AVPL01000027">
    <property type="protein sequence ID" value="KGN40947.1"/>
    <property type="molecule type" value="Genomic_DNA"/>
</dbReference>
<accession>A0A0A0JY06</accession>
<feature type="chain" id="PRO_5039176938" description="PknH-like extracellular domain-containing protein" evidence="1">
    <location>
        <begin position="20"/>
        <end position="293"/>
    </location>
</feature>
<organism evidence="2 3">
    <name type="scientific">Knoellia aerolata DSM 18566</name>
    <dbReference type="NCBI Taxonomy" id="1385519"/>
    <lineage>
        <taxon>Bacteria</taxon>
        <taxon>Bacillati</taxon>
        <taxon>Actinomycetota</taxon>
        <taxon>Actinomycetes</taxon>
        <taxon>Micrococcales</taxon>
        <taxon>Intrasporangiaceae</taxon>
        <taxon>Knoellia</taxon>
    </lineage>
</organism>
<proteinExistence type="predicted"/>
<reference evidence="2 3" key="1">
    <citation type="submission" date="2013-08" db="EMBL/GenBank/DDBJ databases">
        <title>The genome sequence of Knoellia aerolata.</title>
        <authorList>
            <person name="Zhu W."/>
            <person name="Wang G."/>
        </authorList>
    </citation>
    <scope>NUCLEOTIDE SEQUENCE [LARGE SCALE GENOMIC DNA]</scope>
    <source>
        <strain evidence="2 3">DSM 18566</strain>
    </source>
</reference>
<dbReference type="PROSITE" id="PS51257">
    <property type="entry name" value="PROKAR_LIPOPROTEIN"/>
    <property type="match status" value="1"/>
</dbReference>
<name>A0A0A0JY06_9MICO</name>
<dbReference type="Proteomes" id="UP000030013">
    <property type="component" value="Unassembled WGS sequence"/>
</dbReference>
<evidence type="ECO:0008006" key="4">
    <source>
        <dbReference type="Google" id="ProtNLM"/>
    </source>
</evidence>
<dbReference type="AlphaFoldDB" id="A0A0A0JY06"/>
<feature type="signal peptide" evidence="1">
    <location>
        <begin position="1"/>
        <end position="19"/>
    </location>
</feature>